<evidence type="ECO:0000313" key="2">
    <source>
        <dbReference type="WBParaSite" id="SVE_0761100.1"/>
    </source>
</evidence>
<keyword evidence="1" id="KW-1185">Reference proteome</keyword>
<name>A0A0K0FFG8_STRVS</name>
<organism evidence="1 2">
    <name type="scientific">Strongyloides venezuelensis</name>
    <name type="common">Threadworm</name>
    <dbReference type="NCBI Taxonomy" id="75913"/>
    <lineage>
        <taxon>Eukaryota</taxon>
        <taxon>Metazoa</taxon>
        <taxon>Ecdysozoa</taxon>
        <taxon>Nematoda</taxon>
        <taxon>Chromadorea</taxon>
        <taxon>Rhabditida</taxon>
        <taxon>Tylenchina</taxon>
        <taxon>Panagrolaimomorpha</taxon>
        <taxon>Strongyloidoidea</taxon>
        <taxon>Strongyloididae</taxon>
        <taxon>Strongyloides</taxon>
    </lineage>
</organism>
<dbReference type="Proteomes" id="UP000035680">
    <property type="component" value="Unassembled WGS sequence"/>
</dbReference>
<dbReference type="AlphaFoldDB" id="A0A0K0FFG8"/>
<proteinExistence type="predicted"/>
<reference evidence="1" key="1">
    <citation type="submission" date="2014-07" db="EMBL/GenBank/DDBJ databases">
        <authorList>
            <person name="Martin A.A"/>
            <person name="De Silva N."/>
        </authorList>
    </citation>
    <scope>NUCLEOTIDE SEQUENCE</scope>
</reference>
<dbReference type="WBParaSite" id="SVE_0761100.1">
    <property type="protein sequence ID" value="SVE_0761100.1"/>
    <property type="gene ID" value="SVE_0761100"/>
</dbReference>
<reference evidence="2" key="2">
    <citation type="submission" date="2015-08" db="UniProtKB">
        <authorList>
            <consortium name="WormBaseParasite"/>
        </authorList>
    </citation>
    <scope>IDENTIFICATION</scope>
</reference>
<protein>
    <submittedName>
        <fullName evidence="2">Ovule protein</fullName>
    </submittedName>
</protein>
<evidence type="ECO:0000313" key="1">
    <source>
        <dbReference type="Proteomes" id="UP000035680"/>
    </source>
</evidence>
<sequence>MMESVASESKSAGVLMDSNDEIMLLLFSSQTVSFRLPSFPRRLQLLCCFDEKVSRSSSLSEAISSP</sequence>
<accession>A0A0K0FFG8</accession>